<evidence type="ECO:0000256" key="4">
    <source>
        <dbReference type="ARBA" id="ARBA00022741"/>
    </source>
</evidence>
<dbReference type="Pfam" id="PF00069">
    <property type="entry name" value="Pkinase"/>
    <property type="match status" value="1"/>
</dbReference>
<protein>
    <recommendedName>
        <fullName evidence="1">non-specific serine/threonine protein kinase</fullName>
        <ecNumber evidence="1">2.7.11.1</ecNumber>
    </recommendedName>
</protein>
<dbReference type="SMART" id="SM00220">
    <property type="entry name" value="S_TKc"/>
    <property type="match status" value="1"/>
</dbReference>
<dbReference type="PANTHER" id="PTHR43895:SF32">
    <property type="entry name" value="SERINE_THREONINE-PROTEIN KINASE CHK1"/>
    <property type="match status" value="1"/>
</dbReference>
<dbReference type="InterPro" id="IPR008271">
    <property type="entry name" value="Ser/Thr_kinase_AS"/>
</dbReference>
<feature type="binding site" evidence="9">
    <location>
        <position position="61"/>
    </location>
    <ligand>
        <name>ATP</name>
        <dbReference type="ChEBI" id="CHEBI:30616"/>
    </ligand>
</feature>
<keyword evidence="3" id="KW-0808">Transferase</keyword>
<comment type="similarity">
    <text evidence="10">Belongs to the protein kinase superfamily.</text>
</comment>
<dbReference type="InterPro" id="IPR017441">
    <property type="entry name" value="Protein_kinase_ATP_BS"/>
</dbReference>
<keyword evidence="2 10" id="KW-0723">Serine/threonine-protein kinase</keyword>
<organism evidence="12">
    <name type="scientific">Heterosigma akashiwo</name>
    <name type="common">Chromophytic alga</name>
    <name type="synonym">Heterosigma carterae</name>
    <dbReference type="NCBI Taxonomy" id="2829"/>
    <lineage>
        <taxon>Eukaryota</taxon>
        <taxon>Sar</taxon>
        <taxon>Stramenopiles</taxon>
        <taxon>Ochrophyta</taxon>
        <taxon>Raphidophyceae</taxon>
        <taxon>Chattonellales</taxon>
        <taxon>Chattonellaceae</taxon>
        <taxon>Heterosigma</taxon>
    </lineage>
</organism>
<evidence type="ECO:0000256" key="2">
    <source>
        <dbReference type="ARBA" id="ARBA00022527"/>
    </source>
</evidence>
<dbReference type="EC" id="2.7.11.1" evidence="1"/>
<name>A0A6V2ZI49_HETAK</name>
<dbReference type="Gene3D" id="1.10.510.10">
    <property type="entry name" value="Transferase(Phosphotransferase) domain 1"/>
    <property type="match status" value="1"/>
</dbReference>
<dbReference type="GO" id="GO:0005524">
    <property type="term" value="F:ATP binding"/>
    <property type="evidence" value="ECO:0007669"/>
    <property type="project" value="UniProtKB-UniRule"/>
</dbReference>
<evidence type="ECO:0000256" key="3">
    <source>
        <dbReference type="ARBA" id="ARBA00022679"/>
    </source>
</evidence>
<sequence length="432" mass="47848">MADIVKPSKRLKGHATRGTFGKAALARVEDKYNVIKHLGAGANAEVYSATDLATNTTVALKIFSKKNMDERRKQQFWDEVKLTQRCSHDNILKVVGVHTDLHVLKKEGVLANYYIMALEFGGGGDLFSLIADGKVSGYFHAQRLAFQLLDALNALHQAGVVHRDLKPENILVDSTFGNIKVADFGYAKEVNIANKLNCTTDCGTRAYMAPEILARSKAYDGRKYDVWSSGVIIFLLFCGHPPLAEAKPGDWWFDRLRSLDHTSFWDAHLRKLKERPPEQAMNMINVMLTVAPGRRPLVPDVLEMPIMVCMSQLKQEAEMVACNMNMAMDVKQCPHSDMEVGTPDGILQFTADDDEDINFELLEGVELDDLSGITFHENDFKSLMPATPVDYCARSPKAEQQQAKAGAAATTAGKGQSFFNSFFSSDLFGTVA</sequence>
<dbReference type="PROSITE" id="PS50011">
    <property type="entry name" value="PROTEIN_KINASE_DOM"/>
    <property type="match status" value="1"/>
</dbReference>
<dbReference type="GO" id="GO:0004674">
    <property type="term" value="F:protein serine/threonine kinase activity"/>
    <property type="evidence" value="ECO:0007669"/>
    <property type="project" value="UniProtKB-KW"/>
</dbReference>
<evidence type="ECO:0000256" key="8">
    <source>
        <dbReference type="ARBA" id="ARBA00048679"/>
    </source>
</evidence>
<feature type="domain" description="Protein kinase" evidence="11">
    <location>
        <begin position="32"/>
        <end position="307"/>
    </location>
</feature>
<evidence type="ECO:0000256" key="9">
    <source>
        <dbReference type="PROSITE-ProRule" id="PRU10141"/>
    </source>
</evidence>
<evidence type="ECO:0000256" key="6">
    <source>
        <dbReference type="ARBA" id="ARBA00022840"/>
    </source>
</evidence>
<dbReference type="PANTHER" id="PTHR43895">
    <property type="entry name" value="CALCIUM/CALMODULIN-DEPENDENT PROTEIN KINASE KINASE-RELATED"/>
    <property type="match status" value="1"/>
</dbReference>
<keyword evidence="6 9" id="KW-0067">ATP-binding</keyword>
<dbReference type="GO" id="GO:0007165">
    <property type="term" value="P:signal transduction"/>
    <property type="evidence" value="ECO:0007669"/>
    <property type="project" value="TreeGrafter"/>
</dbReference>
<dbReference type="PROSITE" id="PS00107">
    <property type="entry name" value="PROTEIN_KINASE_ATP"/>
    <property type="match status" value="1"/>
</dbReference>
<proteinExistence type="inferred from homology"/>
<evidence type="ECO:0000256" key="5">
    <source>
        <dbReference type="ARBA" id="ARBA00022777"/>
    </source>
</evidence>
<accession>A0A6V2ZI49</accession>
<dbReference type="InterPro" id="IPR000719">
    <property type="entry name" value="Prot_kinase_dom"/>
</dbReference>
<dbReference type="InterPro" id="IPR011009">
    <property type="entry name" value="Kinase-like_dom_sf"/>
</dbReference>
<dbReference type="AlphaFoldDB" id="A0A6V2ZI49"/>
<keyword evidence="4 9" id="KW-0547">Nucleotide-binding</keyword>
<dbReference type="PROSITE" id="PS00108">
    <property type="entry name" value="PROTEIN_KINASE_ST"/>
    <property type="match status" value="1"/>
</dbReference>
<dbReference type="EMBL" id="HBIU01042071">
    <property type="protein sequence ID" value="CAE0640256.1"/>
    <property type="molecule type" value="Transcribed_RNA"/>
</dbReference>
<evidence type="ECO:0000256" key="1">
    <source>
        <dbReference type="ARBA" id="ARBA00012513"/>
    </source>
</evidence>
<evidence type="ECO:0000256" key="10">
    <source>
        <dbReference type="RuleBase" id="RU000304"/>
    </source>
</evidence>
<comment type="catalytic activity">
    <reaction evidence="7">
        <text>L-threonyl-[protein] + ATP = O-phospho-L-threonyl-[protein] + ADP + H(+)</text>
        <dbReference type="Rhea" id="RHEA:46608"/>
        <dbReference type="Rhea" id="RHEA-COMP:11060"/>
        <dbReference type="Rhea" id="RHEA-COMP:11605"/>
        <dbReference type="ChEBI" id="CHEBI:15378"/>
        <dbReference type="ChEBI" id="CHEBI:30013"/>
        <dbReference type="ChEBI" id="CHEBI:30616"/>
        <dbReference type="ChEBI" id="CHEBI:61977"/>
        <dbReference type="ChEBI" id="CHEBI:456216"/>
        <dbReference type="EC" id="2.7.11.1"/>
    </reaction>
</comment>
<evidence type="ECO:0000313" key="12">
    <source>
        <dbReference type="EMBL" id="CAE0640256.1"/>
    </source>
</evidence>
<gene>
    <name evidence="12" type="ORF">HAKA00212_LOCUS19075</name>
</gene>
<dbReference type="SUPFAM" id="SSF56112">
    <property type="entry name" value="Protein kinase-like (PK-like)"/>
    <property type="match status" value="1"/>
</dbReference>
<reference evidence="12" key="1">
    <citation type="submission" date="2021-01" db="EMBL/GenBank/DDBJ databases">
        <authorList>
            <person name="Corre E."/>
            <person name="Pelletier E."/>
            <person name="Niang G."/>
            <person name="Scheremetjew M."/>
            <person name="Finn R."/>
            <person name="Kale V."/>
            <person name="Holt S."/>
            <person name="Cochrane G."/>
            <person name="Meng A."/>
            <person name="Brown T."/>
            <person name="Cohen L."/>
        </authorList>
    </citation>
    <scope>NUCLEOTIDE SEQUENCE</scope>
    <source>
        <strain evidence="12">CCMP3107</strain>
    </source>
</reference>
<evidence type="ECO:0000256" key="7">
    <source>
        <dbReference type="ARBA" id="ARBA00047899"/>
    </source>
</evidence>
<comment type="catalytic activity">
    <reaction evidence="8">
        <text>L-seryl-[protein] + ATP = O-phospho-L-seryl-[protein] + ADP + H(+)</text>
        <dbReference type="Rhea" id="RHEA:17989"/>
        <dbReference type="Rhea" id="RHEA-COMP:9863"/>
        <dbReference type="Rhea" id="RHEA-COMP:11604"/>
        <dbReference type="ChEBI" id="CHEBI:15378"/>
        <dbReference type="ChEBI" id="CHEBI:29999"/>
        <dbReference type="ChEBI" id="CHEBI:30616"/>
        <dbReference type="ChEBI" id="CHEBI:83421"/>
        <dbReference type="ChEBI" id="CHEBI:456216"/>
        <dbReference type="EC" id="2.7.11.1"/>
    </reaction>
</comment>
<keyword evidence="5" id="KW-0418">Kinase</keyword>
<evidence type="ECO:0000259" key="11">
    <source>
        <dbReference type="PROSITE" id="PS50011"/>
    </source>
</evidence>